<sequence>MEKMKYSVESSKSKRAKQYLAPFASLVVNIFMAFVVYLIARVAFLLENFSYFSEGLSFSQVGEWFWGGYIFDRSAITYTNSLYIVMMLFPLWMKERRDYHLLCKWVFVVVNTLTLVINLCDAVYFPYTLRRTTTSVFREFSNENNLLDVFWGELWGHWYLLLLAIAVVWLMWKLYLIPRTHHTYYATLGSRIGFGVVQLLLLLAITPLAIGACRGGLESGIRPITVNNANQYVNRPTECAIVLNTPFALIRTIGKDVFEVPPYFENLEAAERVFSPIHRPVSTHPFQKKNVVVLIVESFGREYIGALNKDLENGNYKGYTPNVDKLIQQSATYQYSYCNGRKSIDGMPSVLCGIPMFKEPFVLSPASMNNYTSMAGLLGKEGYHTAFFHGANRGSMGFMAFANKVGFQQYFGRQDYAADKRFGGDADFDGHWGIWDEPFLQYWATKIGELKEPFMTACFTVTSHTPYVIPDQYKKVYPEEGIVIHKCIRYTDMAIGKFFETAKKQPWYKNTIFVLTSDHTNLCDHQQYQTDIGGFCSPIVIFDPSGEVKSGIYPGIAQQIDILPTVLSILGYNKPFLSFGCDLMTTPMKETYAVNYLNGIYQYCKYGYVLQFDGQHTKAIYRLDDKLMQHNLLGKVKEQAQMEHELKAIIWQYMYRMVHDKLMP</sequence>
<dbReference type="CDD" id="cd16015">
    <property type="entry name" value="LTA_synthase"/>
    <property type="match status" value="1"/>
</dbReference>
<evidence type="ECO:0000256" key="3">
    <source>
        <dbReference type="ARBA" id="ARBA00022692"/>
    </source>
</evidence>
<dbReference type="Gene3D" id="3.30.1120.80">
    <property type="match status" value="1"/>
</dbReference>
<proteinExistence type="predicted"/>
<keyword evidence="3 9" id="KW-0812">Transmembrane</keyword>
<evidence type="ECO:0000256" key="2">
    <source>
        <dbReference type="ARBA" id="ARBA00022475"/>
    </source>
</evidence>
<dbReference type="Pfam" id="PF00884">
    <property type="entry name" value="Sulfatase"/>
    <property type="match status" value="1"/>
</dbReference>
<evidence type="ECO:0000256" key="4">
    <source>
        <dbReference type="ARBA" id="ARBA00022989"/>
    </source>
</evidence>
<comment type="caution">
    <text evidence="11">The sequence shown here is derived from an EMBL/GenBank/DDBJ whole genome shotgun (WGS) entry which is preliminary data.</text>
</comment>
<dbReference type="PIRSF" id="PIRSF005091">
    <property type="entry name" value="Mmb_sulf_HI1246"/>
    <property type="match status" value="1"/>
</dbReference>
<dbReference type="GO" id="GO:0005886">
    <property type="term" value="C:plasma membrane"/>
    <property type="evidence" value="ECO:0007669"/>
    <property type="project" value="UniProtKB-SubCell"/>
</dbReference>
<evidence type="ECO:0000256" key="8">
    <source>
        <dbReference type="PIRSR" id="PIRSR005091-3"/>
    </source>
</evidence>
<evidence type="ECO:0000313" key="12">
    <source>
        <dbReference type="Proteomes" id="UP000029723"/>
    </source>
</evidence>
<feature type="binding site" evidence="8">
    <location>
        <position position="519"/>
    </location>
    <ligand>
        <name>Mn(2+)</name>
        <dbReference type="ChEBI" id="CHEBI:29035"/>
    </ligand>
</feature>
<keyword evidence="7" id="KW-0479">Metal-binding</keyword>
<dbReference type="RefSeq" id="WP_036925704.1">
    <property type="nucleotide sequence ID" value="NZ_JRPQ01000006.1"/>
</dbReference>
<dbReference type="InterPro" id="IPR012160">
    <property type="entry name" value="LtaS-like"/>
</dbReference>
<dbReference type="Gene3D" id="3.40.720.10">
    <property type="entry name" value="Alkaline Phosphatase, subunit A"/>
    <property type="match status" value="1"/>
</dbReference>
<feature type="binding site" evidence="8">
    <location>
        <position position="297"/>
    </location>
    <ligand>
        <name>Mn(2+)</name>
        <dbReference type="ChEBI" id="CHEBI:29035"/>
    </ligand>
</feature>
<dbReference type="PANTHER" id="PTHR47371:SF3">
    <property type="entry name" value="PHOSPHOGLYCEROL TRANSFERASE I"/>
    <property type="match status" value="1"/>
</dbReference>
<protein>
    <submittedName>
        <fullName evidence="11">Sulfatase</fullName>
    </submittedName>
</protein>
<comment type="subcellular location">
    <subcellularLocation>
        <location evidence="1">Cell membrane</location>
        <topology evidence="1">Multi-pass membrane protein</topology>
    </subcellularLocation>
</comment>
<feature type="binding site" evidence="7">
    <location>
        <position position="464"/>
    </location>
    <ligand>
        <name>substrate</name>
    </ligand>
</feature>
<evidence type="ECO:0000259" key="10">
    <source>
        <dbReference type="Pfam" id="PF00884"/>
    </source>
</evidence>
<gene>
    <name evidence="11" type="ORF">HMPREF9304_00620</name>
</gene>
<evidence type="ECO:0000256" key="7">
    <source>
        <dbReference type="PIRSR" id="PIRSR005091-2"/>
    </source>
</evidence>
<evidence type="ECO:0000256" key="6">
    <source>
        <dbReference type="PIRSR" id="PIRSR005091-1"/>
    </source>
</evidence>
<keyword evidence="2" id="KW-1003">Cell membrane</keyword>
<dbReference type="PANTHER" id="PTHR47371">
    <property type="entry name" value="LIPOTEICHOIC ACID SYNTHASE"/>
    <property type="match status" value="1"/>
</dbReference>
<dbReference type="InterPro" id="IPR017850">
    <property type="entry name" value="Alkaline_phosphatase_core_sf"/>
</dbReference>
<feature type="binding site" evidence="8">
    <location>
        <position position="518"/>
    </location>
    <ligand>
        <name>Mn(2+)</name>
        <dbReference type="ChEBI" id="CHEBI:29035"/>
    </ligand>
</feature>
<feature type="transmembrane region" description="Helical" evidence="9">
    <location>
        <begin position="75"/>
        <end position="93"/>
    </location>
</feature>
<evidence type="ECO:0000313" key="11">
    <source>
        <dbReference type="EMBL" id="KGI23135.1"/>
    </source>
</evidence>
<feature type="active site" evidence="6">
    <location>
        <position position="343"/>
    </location>
</feature>
<feature type="domain" description="Sulfatase N-terminal" evidence="10">
    <location>
        <begin position="289"/>
        <end position="572"/>
    </location>
</feature>
<evidence type="ECO:0000256" key="1">
    <source>
        <dbReference type="ARBA" id="ARBA00004651"/>
    </source>
</evidence>
<dbReference type="SUPFAM" id="SSF53649">
    <property type="entry name" value="Alkaline phosphatase-like"/>
    <property type="match status" value="1"/>
</dbReference>
<feature type="transmembrane region" description="Helical" evidence="9">
    <location>
        <begin position="20"/>
        <end position="40"/>
    </location>
</feature>
<keyword evidence="4 9" id="KW-1133">Transmembrane helix</keyword>
<dbReference type="AlphaFoldDB" id="A0A098YTZ9"/>
<feature type="transmembrane region" description="Helical" evidence="9">
    <location>
        <begin position="105"/>
        <end position="127"/>
    </location>
</feature>
<accession>A0A098YTZ9</accession>
<feature type="transmembrane region" description="Helical" evidence="9">
    <location>
        <begin position="188"/>
        <end position="210"/>
    </location>
</feature>
<dbReference type="GO" id="GO:0046872">
    <property type="term" value="F:metal ion binding"/>
    <property type="evidence" value="ECO:0007669"/>
    <property type="project" value="UniProtKB-KW"/>
</dbReference>
<dbReference type="InterPro" id="IPR050448">
    <property type="entry name" value="OpgB/LTA_synthase_biosynth"/>
</dbReference>
<name>A0A098YTZ9_9BACT</name>
<feature type="transmembrane region" description="Helical" evidence="9">
    <location>
        <begin position="156"/>
        <end position="176"/>
    </location>
</feature>
<keyword evidence="7" id="KW-0464">Manganese</keyword>
<dbReference type="Proteomes" id="UP000029723">
    <property type="component" value="Unassembled WGS sequence"/>
</dbReference>
<dbReference type="InterPro" id="IPR000917">
    <property type="entry name" value="Sulfatase_N"/>
</dbReference>
<dbReference type="EMBL" id="JRPQ01000006">
    <property type="protein sequence ID" value="KGI23135.1"/>
    <property type="molecule type" value="Genomic_DNA"/>
</dbReference>
<organism evidence="11 12">
    <name type="scientific">Hoylesella timonensis S9-PR14</name>
    <dbReference type="NCBI Taxonomy" id="1401062"/>
    <lineage>
        <taxon>Bacteria</taxon>
        <taxon>Pseudomonadati</taxon>
        <taxon>Bacteroidota</taxon>
        <taxon>Bacteroidia</taxon>
        <taxon>Bacteroidales</taxon>
        <taxon>Prevotellaceae</taxon>
        <taxon>Hoylesella</taxon>
    </lineage>
</organism>
<keyword evidence="5 9" id="KW-0472">Membrane</keyword>
<reference evidence="11 12" key="1">
    <citation type="submission" date="2014-07" db="EMBL/GenBank/DDBJ databases">
        <authorList>
            <person name="McCorrison J."/>
            <person name="Sanka R."/>
            <person name="Torralba M."/>
            <person name="Gillis M."/>
            <person name="Haft D.H."/>
            <person name="Methe B."/>
            <person name="Sutton G."/>
            <person name="Nelson K.E."/>
        </authorList>
    </citation>
    <scope>NUCLEOTIDE SEQUENCE [LARGE SCALE GENOMIC DNA]</scope>
    <source>
        <strain evidence="11 12">S9-PR14</strain>
    </source>
</reference>
<evidence type="ECO:0000256" key="5">
    <source>
        <dbReference type="ARBA" id="ARBA00023136"/>
    </source>
</evidence>
<evidence type="ECO:0000256" key="9">
    <source>
        <dbReference type="SAM" id="Phobius"/>
    </source>
</evidence>